<sequence>MLKQDSYTWSPTAEAAFDELRQAMASTPVLALPNFTKPFFIECDASGRGIGAVLMQKGRPLAYISKALSGKNLAMSTYDKEMLAIVFVVQKWRLKGAENSVADALSRRFEDSHFHAISSPIFSHLTDIMQEYKADPALSLLIDRLQSSQSVLNYSYDGSILRYKGRIVLPSSSIKCQHILHEFHASPTGGHSGFLRTYKRLKVSFYWKGLKWSTKLFVAECDVCQRNKAETVHPLGLLQPLPIPDKIWEDISMDFIDGLRTSKGKTSIFVVVDRLSNSAYHPQTDGQTEVVNRSLEGYLRCFAGHQPSTWTNWLPWAEWCCPVTNEVFADKKRTKRVFAEGDWVYLRLQPYRQSTLHPNGTHKLSLRYYGPFRILSRIGTVAYKLDLPATSKVHPVFHVSCLKRKLGVHTPSQQLPDSPYVVAWEWQPFAILDRGIFKRNNRPITKLLVQWQGQFKEEATWEECSEFAACFPSFQLADKLPS</sequence>
<name>A0ACB8HYL5_CITSI</name>
<comment type="caution">
    <text evidence="1">The sequence shown here is derived from an EMBL/GenBank/DDBJ whole genome shotgun (WGS) entry which is preliminary data.</text>
</comment>
<organism evidence="1 2">
    <name type="scientific">Citrus sinensis</name>
    <name type="common">Sweet orange</name>
    <name type="synonym">Citrus aurantium var. sinensis</name>
    <dbReference type="NCBI Taxonomy" id="2711"/>
    <lineage>
        <taxon>Eukaryota</taxon>
        <taxon>Viridiplantae</taxon>
        <taxon>Streptophyta</taxon>
        <taxon>Embryophyta</taxon>
        <taxon>Tracheophyta</taxon>
        <taxon>Spermatophyta</taxon>
        <taxon>Magnoliopsida</taxon>
        <taxon>eudicotyledons</taxon>
        <taxon>Gunneridae</taxon>
        <taxon>Pentapetalae</taxon>
        <taxon>rosids</taxon>
        <taxon>malvids</taxon>
        <taxon>Sapindales</taxon>
        <taxon>Rutaceae</taxon>
        <taxon>Aurantioideae</taxon>
        <taxon>Citrus</taxon>
    </lineage>
</organism>
<reference evidence="2" key="1">
    <citation type="journal article" date="2023" name="Hortic. Res.">
        <title>A chromosome-level phased genome enabling allele-level studies in sweet orange: a case study on citrus Huanglongbing tolerance.</title>
        <authorList>
            <person name="Wu B."/>
            <person name="Yu Q."/>
            <person name="Deng Z."/>
            <person name="Duan Y."/>
            <person name="Luo F."/>
            <person name="Gmitter F. Jr."/>
        </authorList>
    </citation>
    <scope>NUCLEOTIDE SEQUENCE [LARGE SCALE GENOMIC DNA]</scope>
    <source>
        <strain evidence="2">cv. Valencia</strain>
    </source>
</reference>
<protein>
    <submittedName>
        <fullName evidence="1">Uncharacterized protein</fullName>
    </submittedName>
</protein>
<accession>A0ACB8HYL5</accession>
<keyword evidence="2" id="KW-1185">Reference proteome</keyword>
<dbReference type="Proteomes" id="UP000829398">
    <property type="component" value="Chromosome 9"/>
</dbReference>
<evidence type="ECO:0000313" key="2">
    <source>
        <dbReference type="Proteomes" id="UP000829398"/>
    </source>
</evidence>
<proteinExistence type="predicted"/>
<gene>
    <name evidence="1" type="ORF">KPL71_026305</name>
</gene>
<dbReference type="EMBL" id="CM039178">
    <property type="protein sequence ID" value="KAH9679856.1"/>
    <property type="molecule type" value="Genomic_DNA"/>
</dbReference>
<evidence type="ECO:0000313" key="1">
    <source>
        <dbReference type="EMBL" id="KAH9679856.1"/>
    </source>
</evidence>